<feature type="domain" description="Serine aminopeptidase S33" evidence="1">
    <location>
        <begin position="60"/>
        <end position="295"/>
    </location>
</feature>
<dbReference type="GeneID" id="94490609"/>
<comment type="caution">
    <text evidence="2">The sequence shown here is derived from an EMBL/GenBank/DDBJ whole genome shotgun (WGS) entry which is preliminary data.</text>
</comment>
<dbReference type="Pfam" id="PF12146">
    <property type="entry name" value="Hydrolase_4"/>
    <property type="match status" value="1"/>
</dbReference>
<gene>
    <name evidence="2" type="ORF">M5X12_16840</name>
</gene>
<evidence type="ECO:0000313" key="3">
    <source>
        <dbReference type="Proteomes" id="UP001527181"/>
    </source>
</evidence>
<dbReference type="PANTHER" id="PTHR43265:SF1">
    <property type="entry name" value="ESTERASE ESTD"/>
    <property type="match status" value="1"/>
</dbReference>
<name>A0ABT4GZU7_PAEAL</name>
<dbReference type="PANTHER" id="PTHR43265">
    <property type="entry name" value="ESTERASE ESTD"/>
    <property type="match status" value="1"/>
</dbReference>
<dbReference type="RefSeq" id="WP_005550779.1">
    <property type="nucleotide sequence ID" value="NZ_JAKOBS010000007.1"/>
</dbReference>
<keyword evidence="3" id="KW-1185">Reference proteome</keyword>
<dbReference type="Proteomes" id="UP001527181">
    <property type="component" value="Unassembled WGS sequence"/>
</dbReference>
<sequence length="354" mass="39973">MKKKLAISLLLIVLIFGGAGLYILNQYDFDMDEQAVEIQTPQGKLTGSFVLPKNYTNKLGLVLFIHGDGPIDATHEDGYKPLWERLASLGYASLSLNKRGINGSEGNWEHQSIDDRVKEARQAIDWAKQQPMIDEKQIGVWGASQAGWVIPKLAKQEQLAFSLLLSPAINWISQGHYNTRREMLAAGKSEAEIQDRLAYNRQVRQLLEKHASYEEYAKIARENSLMSRDRWIFAGKNFLSDATDDLRNFNSPVLLILGEEDLQVDVKDTERVYRDIVKPGLLTVAVFPDADHSMLSKQTANSNLRALLISLFAPRQITIPGYMDAIEQFLRKLPVFQVGGYRLTLPPPLDCIFL</sequence>
<evidence type="ECO:0000313" key="2">
    <source>
        <dbReference type="EMBL" id="MCY9762240.1"/>
    </source>
</evidence>
<dbReference type="InterPro" id="IPR022742">
    <property type="entry name" value="Hydrolase_4"/>
</dbReference>
<dbReference type="InterPro" id="IPR029058">
    <property type="entry name" value="AB_hydrolase_fold"/>
</dbReference>
<organism evidence="2 3">
    <name type="scientific">Paenibacillus alvei</name>
    <name type="common">Bacillus alvei</name>
    <dbReference type="NCBI Taxonomy" id="44250"/>
    <lineage>
        <taxon>Bacteria</taxon>
        <taxon>Bacillati</taxon>
        <taxon>Bacillota</taxon>
        <taxon>Bacilli</taxon>
        <taxon>Bacillales</taxon>
        <taxon>Paenibacillaceae</taxon>
        <taxon>Paenibacillus</taxon>
    </lineage>
</organism>
<keyword evidence="2" id="KW-0378">Hydrolase</keyword>
<dbReference type="InterPro" id="IPR053145">
    <property type="entry name" value="AB_hydrolase_Est10"/>
</dbReference>
<evidence type="ECO:0000259" key="1">
    <source>
        <dbReference type="Pfam" id="PF12146"/>
    </source>
</evidence>
<dbReference type="Gene3D" id="3.40.50.1820">
    <property type="entry name" value="alpha/beta hydrolase"/>
    <property type="match status" value="1"/>
</dbReference>
<dbReference type="SUPFAM" id="SSF53474">
    <property type="entry name" value="alpha/beta-Hydrolases"/>
    <property type="match status" value="1"/>
</dbReference>
<protein>
    <submittedName>
        <fullName evidence="2">Alpha/beta hydrolase</fullName>
    </submittedName>
</protein>
<reference evidence="2 3" key="1">
    <citation type="submission" date="2022-05" db="EMBL/GenBank/DDBJ databases">
        <title>Genome Sequencing of Bee-Associated Microbes.</title>
        <authorList>
            <person name="Dunlap C."/>
        </authorList>
    </citation>
    <scope>NUCLEOTIDE SEQUENCE [LARGE SCALE GENOMIC DNA]</scope>
    <source>
        <strain evidence="2 3">NRRL B-04010</strain>
    </source>
</reference>
<proteinExistence type="predicted"/>
<dbReference type="EMBL" id="JAMDNP010000033">
    <property type="protein sequence ID" value="MCY9762240.1"/>
    <property type="molecule type" value="Genomic_DNA"/>
</dbReference>
<accession>A0ABT4GZU7</accession>
<dbReference type="GO" id="GO:0016787">
    <property type="term" value="F:hydrolase activity"/>
    <property type="evidence" value="ECO:0007669"/>
    <property type="project" value="UniProtKB-KW"/>
</dbReference>